<sequence>MNENLDRINKFFEAYGKRDMESLKEVISEDIHWIFPGNNKLSGNKIGISEVIEFFDIMGSIMGSSNTQVEKLVLGISEDYVSECQYIHTQRTDNINLNQNMCVLWKFREGKIIEGQHLVSDQKEADYYFQNAI</sequence>
<dbReference type="AlphaFoldDB" id="A0A7I8DNX2"/>
<proteinExistence type="predicted"/>
<dbReference type="Proteomes" id="UP000515703">
    <property type="component" value="Chromosome"/>
</dbReference>
<evidence type="ECO:0000259" key="1">
    <source>
        <dbReference type="Pfam" id="PF12680"/>
    </source>
</evidence>
<dbReference type="InterPro" id="IPR037401">
    <property type="entry name" value="SnoaL-like"/>
</dbReference>
<accession>A0A7I8DNX2</accession>
<reference evidence="2 3" key="2">
    <citation type="submission" date="2020-08" db="EMBL/GenBank/DDBJ databases">
        <authorList>
            <person name="Ueki A."/>
            <person name="Tonouchi A."/>
        </authorList>
    </citation>
    <scope>NUCLEOTIDE SEQUENCE [LARGE SCALE GENOMIC DNA]</scope>
    <source>
        <strain evidence="2 3">CTTW</strain>
    </source>
</reference>
<dbReference type="Pfam" id="PF12680">
    <property type="entry name" value="SnoaL_2"/>
    <property type="match status" value="1"/>
</dbReference>
<dbReference type="SUPFAM" id="SSF54427">
    <property type="entry name" value="NTF2-like"/>
    <property type="match status" value="1"/>
</dbReference>
<organism evidence="2 3">
    <name type="scientific">Anaerocolumna chitinilytica</name>
    <dbReference type="NCBI Taxonomy" id="1727145"/>
    <lineage>
        <taxon>Bacteria</taxon>
        <taxon>Bacillati</taxon>
        <taxon>Bacillota</taxon>
        <taxon>Clostridia</taxon>
        <taxon>Lachnospirales</taxon>
        <taxon>Lachnospiraceae</taxon>
        <taxon>Anaerocolumna</taxon>
    </lineage>
</organism>
<feature type="domain" description="SnoaL-like" evidence="1">
    <location>
        <begin position="9"/>
        <end position="114"/>
    </location>
</feature>
<keyword evidence="3" id="KW-1185">Reference proteome</keyword>
<dbReference type="KEGG" id="acht:bsdcttw_20650"/>
<evidence type="ECO:0000313" key="2">
    <source>
        <dbReference type="EMBL" id="BCJ99024.1"/>
    </source>
</evidence>
<protein>
    <recommendedName>
        <fullName evidence="1">SnoaL-like domain-containing protein</fullName>
    </recommendedName>
</protein>
<evidence type="ECO:0000313" key="3">
    <source>
        <dbReference type="Proteomes" id="UP000515703"/>
    </source>
</evidence>
<dbReference type="RefSeq" id="WP_185259306.1">
    <property type="nucleotide sequence ID" value="NZ_AP023368.1"/>
</dbReference>
<dbReference type="Gene3D" id="3.10.450.50">
    <property type="match status" value="1"/>
</dbReference>
<dbReference type="EMBL" id="AP023368">
    <property type="protein sequence ID" value="BCJ99024.1"/>
    <property type="molecule type" value="Genomic_DNA"/>
</dbReference>
<name>A0A7I8DNX2_9FIRM</name>
<dbReference type="InterPro" id="IPR032710">
    <property type="entry name" value="NTF2-like_dom_sf"/>
</dbReference>
<gene>
    <name evidence="2" type="ORF">bsdcttw_20650</name>
</gene>
<reference evidence="2 3" key="1">
    <citation type="submission" date="2020-08" db="EMBL/GenBank/DDBJ databases">
        <title>Draft genome sequencing of an Anaerocolumna strain isolated from anoxic soil subjected to BSD treatment.</title>
        <authorList>
            <person name="Uek A."/>
            <person name="Tonouchi A."/>
        </authorList>
    </citation>
    <scope>NUCLEOTIDE SEQUENCE [LARGE SCALE GENOMIC DNA]</scope>
    <source>
        <strain evidence="2 3">CTTW</strain>
    </source>
</reference>